<evidence type="ECO:0000313" key="2">
    <source>
        <dbReference type="EMBL" id="OQR71582.1"/>
    </source>
</evidence>
<comment type="caution">
    <text evidence="2">The sequence shown here is derived from an EMBL/GenBank/DDBJ whole genome shotgun (WGS) entry which is preliminary data.</text>
</comment>
<evidence type="ECO:0000256" key="1">
    <source>
        <dbReference type="SAM" id="MobiDB-lite"/>
    </source>
</evidence>
<proteinExistence type="predicted"/>
<dbReference type="EMBL" id="MNPL01014166">
    <property type="protein sequence ID" value="OQR71582.1"/>
    <property type="molecule type" value="Genomic_DNA"/>
</dbReference>
<accession>A0A1V9XE14</accession>
<reference evidence="2" key="1">
    <citation type="journal article" date="2017" name="Gigascience">
        <title>Draft genome of the honey bee ectoparasitic mite, Tropilaelaps mercedesae, is shaped by the parasitic life history.</title>
        <authorList>
            <person name="Dong X."/>
            <person name="Armstrong S.D."/>
            <person name="Xia D."/>
            <person name="Makepeace B.L."/>
            <person name="Darby A.C."/>
            <person name="Kadowaki T."/>
        </authorList>
    </citation>
    <scope>NUCLEOTIDE SEQUENCE [LARGE SCALE GENOMIC DNA]</scope>
    <source>
        <strain evidence="2">Wuxi-XJTLU</strain>
    </source>
</reference>
<evidence type="ECO:0000313" key="3">
    <source>
        <dbReference type="Proteomes" id="UP000192247"/>
    </source>
</evidence>
<dbReference type="AlphaFoldDB" id="A0A1V9XE14"/>
<dbReference type="InParanoid" id="A0A1V9XE14"/>
<sequence length="124" mass="13800">MWRAGAKPRTVIRFRVGSTSCSQNSTQIPMRGSRERSFVKASKPTRGSARRCSASTNKSHRGARHPVYAVVAPFAASKTTRVRPEDNYLLEDQHSGVHLLVPNRAGGQQPARVWWNSARAARIF</sequence>
<protein>
    <submittedName>
        <fullName evidence="2">Uncharacterized protein</fullName>
    </submittedName>
</protein>
<name>A0A1V9XE14_9ACAR</name>
<feature type="region of interest" description="Disordered" evidence="1">
    <location>
        <begin position="22"/>
        <end position="63"/>
    </location>
</feature>
<dbReference type="Proteomes" id="UP000192247">
    <property type="component" value="Unassembled WGS sequence"/>
</dbReference>
<keyword evidence="3" id="KW-1185">Reference proteome</keyword>
<gene>
    <name evidence="2" type="ORF">BIW11_10908</name>
</gene>
<organism evidence="2 3">
    <name type="scientific">Tropilaelaps mercedesae</name>
    <dbReference type="NCBI Taxonomy" id="418985"/>
    <lineage>
        <taxon>Eukaryota</taxon>
        <taxon>Metazoa</taxon>
        <taxon>Ecdysozoa</taxon>
        <taxon>Arthropoda</taxon>
        <taxon>Chelicerata</taxon>
        <taxon>Arachnida</taxon>
        <taxon>Acari</taxon>
        <taxon>Parasitiformes</taxon>
        <taxon>Mesostigmata</taxon>
        <taxon>Gamasina</taxon>
        <taxon>Dermanyssoidea</taxon>
        <taxon>Laelapidae</taxon>
        <taxon>Tropilaelaps</taxon>
    </lineage>
</organism>